<evidence type="ECO:0000256" key="5">
    <source>
        <dbReference type="ARBA" id="ARBA00022801"/>
    </source>
</evidence>
<dbReference type="InterPro" id="IPR016286">
    <property type="entry name" value="FUC_metazoa-typ"/>
</dbReference>
<evidence type="ECO:0000256" key="2">
    <source>
        <dbReference type="ARBA" id="ARBA00007951"/>
    </source>
</evidence>
<dbReference type="Gene3D" id="3.20.20.80">
    <property type="entry name" value="Glycosidases"/>
    <property type="match status" value="1"/>
</dbReference>
<dbReference type="GO" id="GO:0004560">
    <property type="term" value="F:alpha-L-fucosidase activity"/>
    <property type="evidence" value="ECO:0007669"/>
    <property type="project" value="InterPro"/>
</dbReference>
<feature type="domain" description="Glycoside hydrolase family 29 N-terminal" evidence="8">
    <location>
        <begin position="41"/>
        <end position="350"/>
    </location>
</feature>
<dbReference type="AlphaFoldDB" id="A0A5C5YUF3"/>
<dbReference type="SUPFAM" id="SSF51445">
    <property type="entry name" value="(Trans)glycosidases"/>
    <property type="match status" value="1"/>
</dbReference>
<reference evidence="9 10" key="1">
    <citation type="submission" date="2019-02" db="EMBL/GenBank/DDBJ databases">
        <title>Deep-cultivation of Planctomycetes and their phenomic and genomic characterization uncovers novel biology.</title>
        <authorList>
            <person name="Wiegand S."/>
            <person name="Jogler M."/>
            <person name="Boedeker C."/>
            <person name="Pinto D."/>
            <person name="Vollmers J."/>
            <person name="Rivas-Marin E."/>
            <person name="Kohn T."/>
            <person name="Peeters S.H."/>
            <person name="Heuer A."/>
            <person name="Rast P."/>
            <person name="Oberbeckmann S."/>
            <person name="Bunk B."/>
            <person name="Jeske O."/>
            <person name="Meyerdierks A."/>
            <person name="Storesund J.E."/>
            <person name="Kallscheuer N."/>
            <person name="Luecker S."/>
            <person name="Lage O.M."/>
            <person name="Pohl T."/>
            <person name="Merkel B.J."/>
            <person name="Hornburger P."/>
            <person name="Mueller R.-W."/>
            <person name="Bruemmer F."/>
            <person name="Labrenz M."/>
            <person name="Spormann A.M."/>
            <person name="Op Den Camp H."/>
            <person name="Overmann J."/>
            <person name="Amann R."/>
            <person name="Jetten M.S.M."/>
            <person name="Mascher T."/>
            <person name="Medema M.H."/>
            <person name="Devos D.P."/>
            <person name="Kaster A.-K."/>
            <person name="Ovreas L."/>
            <person name="Rohde M."/>
            <person name="Galperin M.Y."/>
            <person name="Jogler C."/>
        </authorList>
    </citation>
    <scope>NUCLEOTIDE SEQUENCE [LARGE SCALE GENOMIC DNA]</scope>
    <source>
        <strain evidence="9 10">Pla123a</strain>
    </source>
</reference>
<keyword evidence="5" id="KW-0378">Hydrolase</keyword>
<comment type="similarity">
    <text evidence="2">Belongs to the glycosyl hydrolase 29 family.</text>
</comment>
<comment type="caution">
    <text evidence="9">The sequence shown here is derived from an EMBL/GenBank/DDBJ whole genome shotgun (WGS) entry which is preliminary data.</text>
</comment>
<comment type="function">
    <text evidence="1">Alpha-L-fucosidase is responsible for hydrolyzing the alpha-1,6-linked fucose joined to the reducing-end N-acetylglucosamine of the carbohydrate moieties of glycoproteins.</text>
</comment>
<dbReference type="InterPro" id="IPR017853">
    <property type="entry name" value="GH"/>
</dbReference>
<dbReference type="InterPro" id="IPR013780">
    <property type="entry name" value="Glyco_hydro_b"/>
</dbReference>
<evidence type="ECO:0000256" key="1">
    <source>
        <dbReference type="ARBA" id="ARBA00004071"/>
    </source>
</evidence>
<sequence precursor="true">MLRRVCCSILLLAGSLLCLSPAPAEGVSPAADGARPGDSRMDWWRDAKFGMFIHWGVYAVPAGEYHGEQVPWIGEWIMRQAKIPVGEYRGYAKQFIPNKYDPQQWAKLAKQAGMRYVVITAKHHDGFALYDSQVTDWDIADASPYGKGLLQPLATAVRAEGLKFGLYYSQAQDWTHPGGAKAGFEEGSGWDEAHQGDYDQYLHKIAIPQTKEILTRFQPDVLWWDTPVWMTKQRAEPLHALLGATPNIITNNRLGGGFQGDTETPEQHIPATGFQGRDWETCMTMNDTWGYKSFDHNWKSTATLLHNLVDIVSKGGNYLLNVGPTAEGEIPAESIERLKEIGEWMQVNGDSIYGTTASPCRRPEWGRLTRKGDRLFLHVFNWPADGMLRVPLQVTTTSCRLLADPGVSFSVTRNEEGLAVELTGKAPDAICSVVELGIEGEPEEVFQWVKPGAGGVLVLSPSDATPTGHVQVESISGEPSFGYWTEPGDTVVWRVATPTGGRFRVSTHAAGPQPTQVRLSAGEGRLTAKVPATSGYQDFQPLALGEIELPAGQVELEIRPIAEDWSPINLRTLTLTPVE</sequence>
<evidence type="ECO:0000313" key="9">
    <source>
        <dbReference type="EMBL" id="TWT78460.1"/>
    </source>
</evidence>
<accession>A0A5C5YUF3</accession>
<dbReference type="OrthoDB" id="107551at2"/>
<evidence type="ECO:0000259" key="8">
    <source>
        <dbReference type="Pfam" id="PF01120"/>
    </source>
</evidence>
<dbReference type="Pfam" id="PF01120">
    <property type="entry name" value="Alpha_L_fucos"/>
    <property type="match status" value="1"/>
</dbReference>
<dbReference type="Gene3D" id="2.60.120.260">
    <property type="entry name" value="Galactose-binding domain-like"/>
    <property type="match status" value="1"/>
</dbReference>
<protein>
    <recommendedName>
        <fullName evidence="3">alpha-L-fucosidase</fullName>
        <ecNumber evidence="3">3.2.1.51</ecNumber>
    </recommendedName>
</protein>
<dbReference type="GO" id="GO:0006004">
    <property type="term" value="P:fucose metabolic process"/>
    <property type="evidence" value="ECO:0007669"/>
    <property type="project" value="InterPro"/>
</dbReference>
<keyword evidence="6" id="KW-0326">Glycosidase</keyword>
<dbReference type="InterPro" id="IPR008979">
    <property type="entry name" value="Galactose-bd-like_sf"/>
</dbReference>
<evidence type="ECO:0000256" key="3">
    <source>
        <dbReference type="ARBA" id="ARBA00012662"/>
    </source>
</evidence>
<dbReference type="GO" id="GO:0016139">
    <property type="term" value="P:glycoside catabolic process"/>
    <property type="evidence" value="ECO:0007669"/>
    <property type="project" value="TreeGrafter"/>
</dbReference>
<dbReference type="RefSeq" id="WP_146584937.1">
    <property type="nucleotide sequence ID" value="NZ_SJPO01000002.1"/>
</dbReference>
<dbReference type="Proteomes" id="UP000318478">
    <property type="component" value="Unassembled WGS sequence"/>
</dbReference>
<dbReference type="Gene3D" id="2.60.40.1180">
    <property type="entry name" value="Golgi alpha-mannosidase II"/>
    <property type="match status" value="1"/>
</dbReference>
<evidence type="ECO:0000313" key="10">
    <source>
        <dbReference type="Proteomes" id="UP000318478"/>
    </source>
</evidence>
<name>A0A5C5YUF3_9BACT</name>
<gene>
    <name evidence="9" type="ORF">Pla123a_12520</name>
</gene>
<feature type="signal peptide" evidence="7">
    <location>
        <begin position="1"/>
        <end position="24"/>
    </location>
</feature>
<keyword evidence="10" id="KW-1185">Reference proteome</keyword>
<dbReference type="InterPro" id="IPR000933">
    <property type="entry name" value="Glyco_hydro_29"/>
</dbReference>
<evidence type="ECO:0000256" key="4">
    <source>
        <dbReference type="ARBA" id="ARBA00022729"/>
    </source>
</evidence>
<organism evidence="9 10">
    <name type="scientific">Posidoniimonas polymericola</name>
    <dbReference type="NCBI Taxonomy" id="2528002"/>
    <lineage>
        <taxon>Bacteria</taxon>
        <taxon>Pseudomonadati</taxon>
        <taxon>Planctomycetota</taxon>
        <taxon>Planctomycetia</taxon>
        <taxon>Pirellulales</taxon>
        <taxon>Lacipirellulaceae</taxon>
        <taxon>Posidoniimonas</taxon>
    </lineage>
</organism>
<dbReference type="PRINTS" id="PR00741">
    <property type="entry name" value="GLHYDRLASE29"/>
</dbReference>
<dbReference type="SMART" id="SM00812">
    <property type="entry name" value="Alpha_L_fucos"/>
    <property type="match status" value="1"/>
</dbReference>
<dbReference type="InterPro" id="IPR057739">
    <property type="entry name" value="Glyco_hydro_29_N"/>
</dbReference>
<proteinExistence type="inferred from homology"/>
<dbReference type="EC" id="3.2.1.51" evidence="3"/>
<dbReference type="PANTHER" id="PTHR10030:SF37">
    <property type="entry name" value="ALPHA-L-FUCOSIDASE-RELATED"/>
    <property type="match status" value="1"/>
</dbReference>
<feature type="chain" id="PRO_5023090200" description="alpha-L-fucosidase" evidence="7">
    <location>
        <begin position="25"/>
        <end position="579"/>
    </location>
</feature>
<evidence type="ECO:0000256" key="7">
    <source>
        <dbReference type="SAM" id="SignalP"/>
    </source>
</evidence>
<keyword evidence="4 7" id="KW-0732">Signal</keyword>
<evidence type="ECO:0000256" key="6">
    <source>
        <dbReference type="ARBA" id="ARBA00023295"/>
    </source>
</evidence>
<dbReference type="GO" id="GO:0005764">
    <property type="term" value="C:lysosome"/>
    <property type="evidence" value="ECO:0007669"/>
    <property type="project" value="TreeGrafter"/>
</dbReference>
<dbReference type="PANTHER" id="PTHR10030">
    <property type="entry name" value="ALPHA-L-FUCOSIDASE"/>
    <property type="match status" value="1"/>
</dbReference>
<dbReference type="SUPFAM" id="SSF49785">
    <property type="entry name" value="Galactose-binding domain-like"/>
    <property type="match status" value="1"/>
</dbReference>
<dbReference type="EMBL" id="SJPO01000002">
    <property type="protein sequence ID" value="TWT78460.1"/>
    <property type="molecule type" value="Genomic_DNA"/>
</dbReference>